<keyword evidence="1" id="KW-0472">Membrane</keyword>
<keyword evidence="1" id="KW-1133">Transmembrane helix</keyword>
<keyword evidence="1" id="KW-0812">Transmembrane</keyword>
<feature type="transmembrane region" description="Helical" evidence="1">
    <location>
        <begin position="20"/>
        <end position="42"/>
    </location>
</feature>
<evidence type="ECO:0000313" key="3">
    <source>
        <dbReference type="EMBL" id="SNY59202.1"/>
    </source>
</evidence>
<dbReference type="Proteomes" id="UP000231702">
    <property type="component" value="Unassembled WGS sequence"/>
</dbReference>
<gene>
    <name evidence="2" type="ORF">CVM39_17585</name>
    <name evidence="3" type="ORF">SAMN06297129_3702</name>
</gene>
<accession>A0A285JG00</accession>
<reference evidence="2 5" key="2">
    <citation type="journal article" date="2018" name="Int. J. Syst. Evol. Microbiol.">
        <title>Pseudooceanicola lipolyticus sp. nov., a marine alphaproteobacterium, reclassification of Oceanicola flagellatus as Pseudooceanicola flagellatus comb. nov. and emended description of the genus Pseudooceanicola.</title>
        <authorList>
            <person name="Huang M.-M."/>
            <person name="Guo L.-L."/>
            <person name="Wu Y.-H."/>
            <person name="Lai Q.-L."/>
            <person name="Shao Z.-Z."/>
            <person name="Wang C.-S."/>
            <person name="Wu M."/>
            <person name="Xu X.-W."/>
        </authorList>
    </citation>
    <scope>NUCLEOTIDE SEQUENCE [LARGE SCALE GENOMIC DNA]</scope>
    <source>
        <strain evidence="2 5">Ar-45</strain>
    </source>
</reference>
<organism evidence="3 4">
    <name type="scientific">Pseudooceanicola antarcticus</name>
    <dbReference type="NCBI Taxonomy" id="1247613"/>
    <lineage>
        <taxon>Bacteria</taxon>
        <taxon>Pseudomonadati</taxon>
        <taxon>Pseudomonadota</taxon>
        <taxon>Alphaproteobacteria</taxon>
        <taxon>Rhodobacterales</taxon>
        <taxon>Paracoccaceae</taxon>
        <taxon>Pseudooceanicola</taxon>
    </lineage>
</organism>
<keyword evidence="5" id="KW-1185">Reference proteome</keyword>
<dbReference type="Proteomes" id="UP000231655">
    <property type="component" value="Unassembled WGS sequence"/>
</dbReference>
<sequence>MLHEVALAARLHMTGFGLRGGILLAIGTLLAGVMLITVNWQAHRRAALMSRLQGGVEDLGQVLGLFRNETP</sequence>
<dbReference type="AlphaFoldDB" id="A0A285JG00"/>
<dbReference type="EMBL" id="OBEA01000009">
    <property type="protein sequence ID" value="SNY59202.1"/>
    <property type="molecule type" value="Genomic_DNA"/>
</dbReference>
<evidence type="ECO:0000256" key="1">
    <source>
        <dbReference type="SAM" id="Phobius"/>
    </source>
</evidence>
<evidence type="ECO:0000313" key="4">
    <source>
        <dbReference type="Proteomes" id="UP000231655"/>
    </source>
</evidence>
<proteinExistence type="predicted"/>
<reference evidence="3 4" key="1">
    <citation type="submission" date="2017-09" db="EMBL/GenBank/DDBJ databases">
        <authorList>
            <person name="Ehlers B."/>
            <person name="Leendertz F.H."/>
        </authorList>
    </citation>
    <scope>NUCLEOTIDE SEQUENCE [LARGE SCALE GENOMIC DNA]</scope>
    <source>
        <strain evidence="3 4">CGMCC 1.12662</strain>
    </source>
</reference>
<name>A0A285JG00_9RHOB</name>
<dbReference type="EMBL" id="PGTD01000022">
    <property type="protein sequence ID" value="PJE26361.1"/>
    <property type="molecule type" value="Genomic_DNA"/>
</dbReference>
<protein>
    <submittedName>
        <fullName evidence="3">Uncharacterized protein</fullName>
    </submittedName>
</protein>
<evidence type="ECO:0000313" key="5">
    <source>
        <dbReference type="Proteomes" id="UP000231702"/>
    </source>
</evidence>
<evidence type="ECO:0000313" key="2">
    <source>
        <dbReference type="EMBL" id="PJE26361.1"/>
    </source>
</evidence>